<dbReference type="SMART" id="SM01126">
    <property type="entry name" value="DDE_Tnp_IS1595"/>
    <property type="match status" value="1"/>
</dbReference>
<name>A0A1I3VZF5_9HYPH</name>
<dbReference type="EMBL" id="FOSN01000001">
    <property type="protein sequence ID" value="SFJ99606.1"/>
    <property type="molecule type" value="Genomic_DNA"/>
</dbReference>
<evidence type="ECO:0000313" key="3">
    <source>
        <dbReference type="Proteomes" id="UP000198755"/>
    </source>
</evidence>
<organism evidence="2 3">
    <name type="scientific">Methylocapsa palsarum</name>
    <dbReference type="NCBI Taxonomy" id="1612308"/>
    <lineage>
        <taxon>Bacteria</taxon>
        <taxon>Pseudomonadati</taxon>
        <taxon>Pseudomonadota</taxon>
        <taxon>Alphaproteobacteria</taxon>
        <taxon>Hyphomicrobiales</taxon>
        <taxon>Beijerinckiaceae</taxon>
        <taxon>Methylocapsa</taxon>
    </lineage>
</organism>
<sequence>MEELNSLETAILEKMLSGNNESFNTQRQKYRSAKVTERSSTGVGFFTHFHVPPNVARLTDREGLEIGDVSAEIVGLKYGADFVLFVKDGAIDTLEGFCYDEAWPARAIATNIFYNGLLRPIIAKNVEAASVLMTDEATIYRGIGKKFGAHHTVIHSANEYARLGSYIHINSAENFFSIVKRGIIGSYHHVSEAHLHRYMWASSTIAITLARLLILSVSQRLSPALSGSA</sequence>
<evidence type="ECO:0000259" key="1">
    <source>
        <dbReference type="SMART" id="SM01126"/>
    </source>
</evidence>
<dbReference type="AlphaFoldDB" id="A0A1I3VZF5"/>
<dbReference type="OrthoDB" id="1684864at2"/>
<feature type="domain" description="ISXO2-like transposase" evidence="1">
    <location>
        <begin position="65"/>
        <end position="201"/>
    </location>
</feature>
<proteinExistence type="predicted"/>
<dbReference type="Pfam" id="PF12762">
    <property type="entry name" value="DDE_Tnp_IS1595"/>
    <property type="match status" value="1"/>
</dbReference>
<protein>
    <submittedName>
        <fullName evidence="2">ISXO2-like transposase domain-containing protein</fullName>
    </submittedName>
</protein>
<accession>A0A1I3VZF5</accession>
<reference evidence="2 3" key="1">
    <citation type="submission" date="2016-10" db="EMBL/GenBank/DDBJ databases">
        <authorList>
            <person name="de Groot N.N."/>
        </authorList>
    </citation>
    <scope>NUCLEOTIDE SEQUENCE [LARGE SCALE GENOMIC DNA]</scope>
    <source>
        <strain evidence="2 3">NE2</strain>
    </source>
</reference>
<dbReference type="InterPro" id="IPR024445">
    <property type="entry name" value="Tnp_ISXO2-like"/>
</dbReference>
<gene>
    <name evidence="2" type="ORF">SAMN05444581_101166</name>
</gene>
<dbReference type="STRING" id="1612308.SAMN05444581_101166"/>
<evidence type="ECO:0000313" key="2">
    <source>
        <dbReference type="EMBL" id="SFJ99606.1"/>
    </source>
</evidence>
<keyword evidence="3" id="KW-1185">Reference proteome</keyword>
<dbReference type="Proteomes" id="UP000198755">
    <property type="component" value="Unassembled WGS sequence"/>
</dbReference>
<dbReference type="RefSeq" id="WP_091676052.1">
    <property type="nucleotide sequence ID" value="NZ_FOSN01000001.1"/>
</dbReference>